<feature type="chain" id="PRO_5032922458" description="Methyltransferase FkbM domain-containing protein" evidence="1">
    <location>
        <begin position="37"/>
        <end position="627"/>
    </location>
</feature>
<dbReference type="Proteomes" id="UP000649617">
    <property type="component" value="Unassembled WGS sequence"/>
</dbReference>
<gene>
    <name evidence="2" type="ORF">SPIL2461_LOCUS3710</name>
</gene>
<feature type="signal peptide" evidence="1">
    <location>
        <begin position="1"/>
        <end position="36"/>
    </location>
</feature>
<dbReference type="AlphaFoldDB" id="A0A812KPS4"/>
<evidence type="ECO:0000256" key="1">
    <source>
        <dbReference type="SAM" id="SignalP"/>
    </source>
</evidence>
<dbReference type="EMBL" id="CAJNIZ010004581">
    <property type="protein sequence ID" value="CAE7234111.1"/>
    <property type="molecule type" value="Genomic_DNA"/>
</dbReference>
<evidence type="ECO:0008006" key="4">
    <source>
        <dbReference type="Google" id="ProtNLM"/>
    </source>
</evidence>
<name>A0A812KPS4_SYMPI</name>
<comment type="caution">
    <text evidence="2">The sequence shown here is derived from an EMBL/GenBank/DDBJ whole genome shotgun (WGS) entry which is preliminary data.</text>
</comment>
<keyword evidence="1" id="KW-0732">Signal</keyword>
<dbReference type="OrthoDB" id="45254at2759"/>
<accession>A0A812KPS4</accession>
<organism evidence="2 3">
    <name type="scientific">Symbiodinium pilosum</name>
    <name type="common">Dinoflagellate</name>
    <dbReference type="NCBI Taxonomy" id="2952"/>
    <lineage>
        <taxon>Eukaryota</taxon>
        <taxon>Sar</taxon>
        <taxon>Alveolata</taxon>
        <taxon>Dinophyceae</taxon>
        <taxon>Suessiales</taxon>
        <taxon>Symbiodiniaceae</taxon>
        <taxon>Symbiodinium</taxon>
    </lineage>
</organism>
<keyword evidence="3" id="KW-1185">Reference proteome</keyword>
<protein>
    <recommendedName>
        <fullName evidence="4">Methyltransferase FkbM domain-containing protein</fullName>
    </recommendedName>
</protein>
<evidence type="ECO:0000313" key="3">
    <source>
        <dbReference type="Proteomes" id="UP000649617"/>
    </source>
</evidence>
<sequence>MVRCYDAWSQSSGGTAHLRKLWFTASLLSSLQCCNGSVVCWPYSACRLVNETCGFDKKLGVQNSRDHVDLLIQHAHEITGNLTTLHIGTNQLLDEELQWYQQLQRRIREETAGAKALSLVFVEPQPAAMHRLRERARQIEEEGAEITFIEAALCHENAQDQVFYILTDRLYEDFPNYTIPRDRIGFLSSFSKNRITEMVLQYASEQDFLSRPELLDYYVDKVSVRCWDALELLRQAALPPTEIHMLVTDLEGYDTQFLPFFFAMDGFLPLSLTFEHYGQLLPGVVTQWTIKELAHRGYIVYCHRQDIIAIRLGPDSFDATHRIHSLYRSARARVASLPTFEEQRQRFRERGPKSVETFAWRFISPCLPIVLATHRFGDIGEDCPSTSQLPKIGGGGGPLQLPAGSVLAVGAQSLQALVNFSPWLRSKLVLVVGRPSSPSTLPSLRKQIRDLLKSRFVLHVFMQGPELSHPDYEALPLGLDPHLQLDRTEARKQSNLLRIKIGEGPWKRSLGDNKSAAIANARYVMREGETGDLTESCCWEALAFGTITISKYAKELYAPIFCKGAVLVHDDEDLRQLSLSLPSQGAALYKKPSRDQLLVAFWKLRVSLAMKKIKGVALPTVCELLRG</sequence>
<evidence type="ECO:0000313" key="2">
    <source>
        <dbReference type="EMBL" id="CAE7234111.1"/>
    </source>
</evidence>
<proteinExistence type="predicted"/>
<reference evidence="2" key="1">
    <citation type="submission" date="2021-02" db="EMBL/GenBank/DDBJ databases">
        <authorList>
            <person name="Dougan E. K."/>
            <person name="Rhodes N."/>
            <person name="Thang M."/>
            <person name="Chan C."/>
        </authorList>
    </citation>
    <scope>NUCLEOTIDE SEQUENCE</scope>
</reference>